<dbReference type="AlphaFoldDB" id="A0AAV3P7M0"/>
<dbReference type="Pfam" id="PF00782">
    <property type="entry name" value="DSPc"/>
    <property type="match status" value="1"/>
</dbReference>
<protein>
    <submittedName>
        <fullName evidence="6">Uncharacterized protein</fullName>
    </submittedName>
</protein>
<dbReference type="InterPro" id="IPR020422">
    <property type="entry name" value="TYR_PHOSPHATASE_DUAL_dom"/>
</dbReference>
<dbReference type="InterPro" id="IPR057528">
    <property type="entry name" value="MPK1_C"/>
</dbReference>
<dbReference type="EMBL" id="BAABME010001066">
    <property type="protein sequence ID" value="GAA0147331.1"/>
    <property type="molecule type" value="Genomic_DNA"/>
</dbReference>
<dbReference type="Gene3D" id="3.90.190.10">
    <property type="entry name" value="Protein tyrosine phosphatase superfamily"/>
    <property type="match status" value="1"/>
</dbReference>
<evidence type="ECO:0000259" key="4">
    <source>
        <dbReference type="PROSITE" id="PS50054"/>
    </source>
</evidence>
<evidence type="ECO:0000259" key="5">
    <source>
        <dbReference type="PROSITE" id="PS50056"/>
    </source>
</evidence>
<dbReference type="SUPFAM" id="SSF55753">
    <property type="entry name" value="Actin depolymerizing proteins"/>
    <property type="match status" value="1"/>
</dbReference>
<reference evidence="6 7" key="1">
    <citation type="submission" date="2024-01" db="EMBL/GenBank/DDBJ databases">
        <title>The complete chloroplast genome sequence of Lithospermum erythrorhizon: insights into the phylogenetic relationship among Boraginaceae species and the maternal lineages of purple gromwells.</title>
        <authorList>
            <person name="Okada T."/>
            <person name="Watanabe K."/>
        </authorList>
    </citation>
    <scope>NUCLEOTIDE SEQUENCE [LARGE SCALE GENOMIC DNA]</scope>
</reference>
<dbReference type="InterPro" id="IPR029021">
    <property type="entry name" value="Prot-tyrosine_phosphatase-like"/>
</dbReference>
<keyword evidence="7" id="KW-1185">Reference proteome</keyword>
<feature type="domain" description="Tyrosine specific protein phosphatases" evidence="5">
    <location>
        <begin position="231"/>
        <end position="292"/>
    </location>
</feature>
<dbReference type="Pfam" id="PF25466">
    <property type="entry name" value="MPK1_gelsolin_C"/>
    <property type="match status" value="1"/>
</dbReference>
<dbReference type="SUPFAM" id="SSF52799">
    <property type="entry name" value="(Phosphotyrosine protein) phosphatases II"/>
    <property type="match status" value="1"/>
</dbReference>
<feature type="domain" description="Tyrosine-protein phosphatase" evidence="4">
    <location>
        <begin position="172"/>
        <end position="314"/>
    </location>
</feature>
<evidence type="ECO:0000313" key="7">
    <source>
        <dbReference type="Proteomes" id="UP001454036"/>
    </source>
</evidence>
<dbReference type="PROSITE" id="PS00383">
    <property type="entry name" value="TYR_PHOSPHATASE_1"/>
    <property type="match status" value="1"/>
</dbReference>
<dbReference type="InterPro" id="IPR000387">
    <property type="entry name" value="Tyr_Pase_dom"/>
</dbReference>
<evidence type="ECO:0000313" key="6">
    <source>
        <dbReference type="EMBL" id="GAA0147331.1"/>
    </source>
</evidence>
<dbReference type="InterPro" id="IPR029006">
    <property type="entry name" value="ADF-H/Gelsolin-like_dom_sf"/>
</dbReference>
<keyword evidence="2" id="KW-0904">Protein phosphatase</keyword>
<proteinExistence type="predicted"/>
<accession>A0AAV3P7M0</accession>
<dbReference type="Gene3D" id="3.40.20.10">
    <property type="entry name" value="Severin"/>
    <property type="match status" value="1"/>
</dbReference>
<sequence length="859" mass="93640">MSGKDEDGPASGCFGDDSCASAGVDNGGTIVPCQLSGSRKTYWRSASWSTSRSMLPPLNPDSDKDGSNHNGNGDGPGWKGIGPLTPRSRHSFKGRSYLPPLQPLSISRRSLDEWPKAGSDDIGEWPLPTTPGGRDLNANGERLKLDLSNIQKNRDRNAGLVKREKIAFFDKECSKVVEHVYVGGDAVARDKDILRQHGITHILNCVGFVCPEYFKADFVYRTLWLQDSPTEDITSILYDVFDYFEDVREQGGKVFVHCCQGVSRSTSLVIAYLMWRDGQSFDDAFQYVKAARGIADPNMGFACQLLQCQKRVHAIPLSPSSLLRMYRIAPHSPYDPLHLVPKMLTDPSPSGLDSRGVFIVHIPSAIYVWVGKKCETMMEREARGSVCQIVRYEKVQGAIGVFTEGEEPSYFWDAFSNLLPLMDRSSCVVDSNQSGKICPRENKVDSYDVDFEIFHKATLGGGIPPCGSSETEHGICLPARESCWSVLRRKFASGSMKDFVSATEFGVCKVYLDSGSAVVDNPNDGELYSLAKSSCSSRPSSVCSISSLTSSSIFSSPQYQSPDSMSSDSSINSTYFSDSPAASPLAATNSDLTFSALSNFSNMSIGPSKISPQSMSTSSKFIDVNFSSHSNFSPSKKVSLSVAERRGSLSKFLKLPTVDDDPRERNSPSSSLSGEQADGVIPEMDCLSVESHNCGVETHHCQKSEGKSCEDTSTELSDKSKESSLLGVKACLGNGLVHGSSTCCHLMQPVVYQWPTMHKISTDSNSLDSRSVYFCISSIKGSENVVHRILYIWLGKNFNHNKAGIQFGSTADVGNATEIDWVQASAGILSELGLPTDCNVEVIKENEEPAEFLSIISSM</sequence>
<dbReference type="GO" id="GO:0004721">
    <property type="term" value="F:phosphoprotein phosphatase activity"/>
    <property type="evidence" value="ECO:0007669"/>
    <property type="project" value="UniProtKB-KW"/>
</dbReference>
<feature type="region of interest" description="Disordered" evidence="3">
    <location>
        <begin position="46"/>
        <end position="96"/>
    </location>
</feature>
<dbReference type="SMART" id="SM00195">
    <property type="entry name" value="DSPc"/>
    <property type="match status" value="1"/>
</dbReference>
<evidence type="ECO:0000256" key="2">
    <source>
        <dbReference type="ARBA" id="ARBA00022912"/>
    </source>
</evidence>
<dbReference type="PROSITE" id="PS50054">
    <property type="entry name" value="TYR_PHOSPHATASE_DUAL"/>
    <property type="match status" value="1"/>
</dbReference>
<comment type="caution">
    <text evidence="6">The sequence shown here is derived from an EMBL/GenBank/DDBJ whole genome shotgun (WGS) entry which is preliminary data.</text>
</comment>
<dbReference type="InterPro" id="IPR000340">
    <property type="entry name" value="Dual-sp_phosphatase_cat-dom"/>
</dbReference>
<dbReference type="CDD" id="cd14498">
    <property type="entry name" value="DSP"/>
    <property type="match status" value="1"/>
</dbReference>
<evidence type="ECO:0000256" key="3">
    <source>
        <dbReference type="SAM" id="MobiDB-lite"/>
    </source>
</evidence>
<gene>
    <name evidence="6" type="ORF">LIER_07058</name>
</gene>
<organism evidence="6 7">
    <name type="scientific">Lithospermum erythrorhizon</name>
    <name type="common">Purple gromwell</name>
    <name type="synonym">Lithospermum officinale var. erythrorhizon</name>
    <dbReference type="NCBI Taxonomy" id="34254"/>
    <lineage>
        <taxon>Eukaryota</taxon>
        <taxon>Viridiplantae</taxon>
        <taxon>Streptophyta</taxon>
        <taxon>Embryophyta</taxon>
        <taxon>Tracheophyta</taxon>
        <taxon>Spermatophyta</taxon>
        <taxon>Magnoliopsida</taxon>
        <taxon>eudicotyledons</taxon>
        <taxon>Gunneridae</taxon>
        <taxon>Pentapetalae</taxon>
        <taxon>asterids</taxon>
        <taxon>lamiids</taxon>
        <taxon>Boraginales</taxon>
        <taxon>Boraginaceae</taxon>
        <taxon>Boraginoideae</taxon>
        <taxon>Lithospermeae</taxon>
        <taxon>Lithospermum</taxon>
    </lineage>
</organism>
<dbReference type="PROSITE" id="PS50056">
    <property type="entry name" value="TYR_PHOSPHATASE_2"/>
    <property type="match status" value="1"/>
</dbReference>
<dbReference type="InterPro" id="IPR016130">
    <property type="entry name" value="Tyr_Pase_AS"/>
</dbReference>
<dbReference type="Proteomes" id="UP001454036">
    <property type="component" value="Unassembled WGS sequence"/>
</dbReference>
<feature type="region of interest" description="Disordered" evidence="3">
    <location>
        <begin position="653"/>
        <end position="677"/>
    </location>
</feature>
<dbReference type="PANTHER" id="PTHR46381:SF4">
    <property type="entry name" value="PROTEIN-TYROSINE-PHOSPHATASE MKP1"/>
    <property type="match status" value="1"/>
</dbReference>
<evidence type="ECO:0000256" key="1">
    <source>
        <dbReference type="ARBA" id="ARBA00022801"/>
    </source>
</evidence>
<dbReference type="PANTHER" id="PTHR46381">
    <property type="entry name" value="MKPA PROTEIN"/>
    <property type="match status" value="1"/>
</dbReference>
<name>A0AAV3P7M0_LITER</name>
<keyword evidence="1" id="KW-0378">Hydrolase</keyword>